<organism evidence="1 2">
    <name type="scientific">Kitasatospora griseola</name>
    <name type="common">Streptomyces griseolosporeus</name>
    <dbReference type="NCBI Taxonomy" id="2064"/>
    <lineage>
        <taxon>Bacteria</taxon>
        <taxon>Bacillati</taxon>
        <taxon>Actinomycetota</taxon>
        <taxon>Actinomycetes</taxon>
        <taxon>Kitasatosporales</taxon>
        <taxon>Streptomycetaceae</taxon>
        <taxon>Kitasatospora</taxon>
    </lineage>
</organism>
<accession>A0A0D0Q2P2</accession>
<evidence type="ECO:0000313" key="1">
    <source>
        <dbReference type="EMBL" id="KIQ65188.1"/>
    </source>
</evidence>
<dbReference type="EMBL" id="JXZB01000002">
    <property type="protein sequence ID" value="KIQ65188.1"/>
    <property type="molecule type" value="Genomic_DNA"/>
</dbReference>
<keyword evidence="2" id="KW-1185">Reference proteome</keyword>
<dbReference type="RefSeq" id="WP_043911285.1">
    <property type="nucleotide sequence ID" value="NZ_JXZB01000002.1"/>
</dbReference>
<dbReference type="STRING" id="2064.TR51_14465"/>
<proteinExistence type="predicted"/>
<gene>
    <name evidence="1" type="ORF">TR51_14465</name>
</gene>
<protein>
    <submittedName>
        <fullName evidence="1">Uncharacterized protein</fullName>
    </submittedName>
</protein>
<name>A0A0D0Q2P2_KITGR</name>
<evidence type="ECO:0000313" key="2">
    <source>
        <dbReference type="Proteomes" id="UP000032066"/>
    </source>
</evidence>
<dbReference type="AlphaFoldDB" id="A0A0D0Q2P2"/>
<dbReference type="Proteomes" id="UP000032066">
    <property type="component" value="Unassembled WGS sequence"/>
</dbReference>
<sequence length="76" mass="8382">MRLTADGAVAASRLVLIDEFETDDGYAFVPTRPLFLAAGDRVELADPGPAVVRADGTRHPVDGGWETRCRWSVRRR</sequence>
<reference evidence="1 2" key="1">
    <citation type="submission" date="2015-02" db="EMBL/GenBank/DDBJ databases">
        <title>Draft genome sequence of Kitasatospora griseola MF730-N6, a bafilomycin, terpentecin and satosporin producer.</title>
        <authorList>
            <person name="Arens J.C."/>
            <person name="Haltli B."/>
            <person name="Kerr R.G."/>
        </authorList>
    </citation>
    <scope>NUCLEOTIDE SEQUENCE [LARGE SCALE GENOMIC DNA]</scope>
    <source>
        <strain evidence="1 2">MF730-N6</strain>
    </source>
</reference>
<dbReference type="OrthoDB" id="4309685at2"/>
<dbReference type="PATRIC" id="fig|2064.6.peg.3115"/>
<comment type="caution">
    <text evidence="1">The sequence shown here is derived from an EMBL/GenBank/DDBJ whole genome shotgun (WGS) entry which is preliminary data.</text>
</comment>